<sequence length="51" mass="6046">MEHHKILTLHFCPMTWGVPSTTRDFENEVLALIDDSIKILFERKDKNAFKE</sequence>
<gene>
    <name evidence="1" type="ORF">SK128_003057</name>
</gene>
<comment type="caution">
    <text evidence="1">The sequence shown here is derived from an EMBL/GenBank/DDBJ whole genome shotgun (WGS) entry which is preliminary data.</text>
</comment>
<evidence type="ECO:0000313" key="1">
    <source>
        <dbReference type="EMBL" id="KAK7086150.1"/>
    </source>
</evidence>
<dbReference type="Proteomes" id="UP001381693">
    <property type="component" value="Unassembled WGS sequence"/>
</dbReference>
<protein>
    <submittedName>
        <fullName evidence="1">Uncharacterized protein</fullName>
    </submittedName>
</protein>
<dbReference type="AlphaFoldDB" id="A0AAN8XWW6"/>
<name>A0AAN8XWW6_HALRR</name>
<dbReference type="EMBL" id="JAXCGZ010000337">
    <property type="protein sequence ID" value="KAK7086150.1"/>
    <property type="molecule type" value="Genomic_DNA"/>
</dbReference>
<keyword evidence="2" id="KW-1185">Reference proteome</keyword>
<accession>A0AAN8XWW6</accession>
<organism evidence="1 2">
    <name type="scientific">Halocaridina rubra</name>
    <name type="common">Hawaiian red shrimp</name>
    <dbReference type="NCBI Taxonomy" id="373956"/>
    <lineage>
        <taxon>Eukaryota</taxon>
        <taxon>Metazoa</taxon>
        <taxon>Ecdysozoa</taxon>
        <taxon>Arthropoda</taxon>
        <taxon>Crustacea</taxon>
        <taxon>Multicrustacea</taxon>
        <taxon>Malacostraca</taxon>
        <taxon>Eumalacostraca</taxon>
        <taxon>Eucarida</taxon>
        <taxon>Decapoda</taxon>
        <taxon>Pleocyemata</taxon>
        <taxon>Caridea</taxon>
        <taxon>Atyoidea</taxon>
        <taxon>Atyidae</taxon>
        <taxon>Halocaridina</taxon>
    </lineage>
</organism>
<feature type="non-terminal residue" evidence="1">
    <location>
        <position position="51"/>
    </location>
</feature>
<evidence type="ECO:0000313" key="2">
    <source>
        <dbReference type="Proteomes" id="UP001381693"/>
    </source>
</evidence>
<proteinExistence type="predicted"/>
<reference evidence="1 2" key="1">
    <citation type="submission" date="2023-11" db="EMBL/GenBank/DDBJ databases">
        <title>Halocaridina rubra genome assembly.</title>
        <authorList>
            <person name="Smith C."/>
        </authorList>
    </citation>
    <scope>NUCLEOTIDE SEQUENCE [LARGE SCALE GENOMIC DNA]</scope>
    <source>
        <strain evidence="1">EP-1</strain>
        <tissue evidence="1">Whole</tissue>
    </source>
</reference>